<evidence type="ECO:0000256" key="2">
    <source>
        <dbReference type="SAM" id="MobiDB-lite"/>
    </source>
</evidence>
<evidence type="ECO:0000256" key="3">
    <source>
        <dbReference type="SAM" id="Phobius"/>
    </source>
</evidence>
<keyword evidence="6" id="KW-1185">Reference proteome</keyword>
<dbReference type="Proteomes" id="UP001212841">
    <property type="component" value="Unassembled WGS sequence"/>
</dbReference>
<protein>
    <recommendedName>
        <fullName evidence="4">TmcB/TmcC TPR repeats domain-containing protein</fullName>
    </recommendedName>
</protein>
<dbReference type="PANTHER" id="PTHR31600">
    <property type="entry name" value="TINY MACROCYSTS PROTEIN B-RELATED"/>
    <property type="match status" value="1"/>
</dbReference>
<feature type="transmembrane region" description="Helical" evidence="3">
    <location>
        <begin position="30"/>
        <end position="53"/>
    </location>
</feature>
<feature type="transmembrane region" description="Helical" evidence="3">
    <location>
        <begin position="73"/>
        <end position="91"/>
    </location>
</feature>
<feature type="transmembrane region" description="Helical" evidence="3">
    <location>
        <begin position="805"/>
        <end position="824"/>
    </location>
</feature>
<feature type="transmembrane region" description="Helical" evidence="3">
    <location>
        <begin position="239"/>
        <end position="265"/>
    </location>
</feature>
<dbReference type="Pfam" id="PF25474">
    <property type="entry name" value="TPR_TmcB"/>
    <property type="match status" value="1"/>
</dbReference>
<evidence type="ECO:0000256" key="1">
    <source>
        <dbReference type="SAM" id="Coils"/>
    </source>
</evidence>
<feature type="transmembrane region" description="Helical" evidence="3">
    <location>
        <begin position="952"/>
        <end position="972"/>
    </location>
</feature>
<keyword evidence="3" id="KW-0812">Transmembrane</keyword>
<evidence type="ECO:0000259" key="4">
    <source>
        <dbReference type="Pfam" id="PF25474"/>
    </source>
</evidence>
<feature type="region of interest" description="Disordered" evidence="2">
    <location>
        <begin position="545"/>
        <end position="565"/>
    </location>
</feature>
<feature type="transmembrane region" description="Helical" evidence="3">
    <location>
        <begin position="1049"/>
        <end position="1068"/>
    </location>
</feature>
<feature type="transmembrane region" description="Helical" evidence="3">
    <location>
        <begin position="180"/>
        <end position="197"/>
    </location>
</feature>
<feature type="transmembrane region" description="Helical" evidence="3">
    <location>
        <begin position="758"/>
        <end position="785"/>
    </location>
</feature>
<sequence>MDLRLMVVHVSAYLFNPLSYKPEANSGFTVLFYVAFIFLVFNNVVMAQVGVSLNSNKMQAIWPLHLLRFITKLKTTVLLIPIYEIMIYGFVCHDADAHERHLFVDPSKCVSSLHVMIPAAIGVAYLTLKAPVVISVFFRINPAERSHSSKTTGRIEVIYTYLRFLLCIFLEFAAEAGPSAIISVVTIVSFIMVYLIARFQPMFESRFNDIRAGIFACSFWSGIQAGICYSRGGYDNPAGFAILCAWLVPGFVSGYVASAVTRTLICRGVYQRMKKRQEQLSEETGLGGSLGRVQKIKLSAAFGSDGDAGNGRTREYFVNKMEEIVKKVTVEPIKVFRAPADVEIACRFLQTNKDPEAWGLANSIFDEGMEQYPDSSALPLMKCHYMADFEVGDPMHIWECLELAKGTKPPFDIRFFIFFEERAMEQEDRKEDLAASHLNITGYAEVMAMERSVRKYHLETVLALKSLWEYLKSDKVAPDCIPYLLARVDTNRRQAKKVYEAMLSKYPNSKQVLRRYSTFLLTVENDVEEATKLINRAEDIENAEAREFSSRPVDNPTSPSLPRDIESYRYGGGEMEMIREMSHVQPRLESYDSLPDEKSTMDVTAARDFETEAREATLRRRQSLQPEFKNAPPNGSLDGYSSSDDGVERRASVTSNKKVFGGFVTEPKYAGEPKYGGDSKFVGDSRLGGEGGYQESMMSLSQRVDELRKKDKHWKSGPASQGGSQASTTSTQKDARQMRYLRTLMESRFLSPINRFAILMNVASVLLLGVLITGCVITILTYGQIAEAVSEAFTRMQPRASLMRMIMYMRTILTAGAAGAAGTMPEAQALKTISEALELFTGVLYGSIENTAMPLLYKYNLNDRPTYWMKVLRFPTLSLKNLNPYFLMEFLYTSGKALTNWPVQAFLGEHAQVATETRVWLDNILDITNAFEDMATRGASDFLESNLRNMTICYGLMGATMGISLLVGLLLFRPILEQTRKREIQILSLIHVVPRKYINEKVDELEVEVENILEEMDDETDRIKSQQAGVAIPSENVMRNSTKRKLTKHYLLSLLLFALCGACMYAPAIQQSQKAVTIIVTIEHLADRLYGVTGSAAMALELIAQDQYSWKTQEARLWFEQYLLQYESAHTELVQQSDGGPSLYDFPSAQEYEKKHPLCHLHDPNGCDPAVRAYDASIGFTEQLVTSSMEDIYARWYEMAEGFLNDPPATQTFESPRIRYITNLVEDIAQATQVENDLLVQDISSRSSSARSLNIFLFVLALAVLLVGYVFVFRNVVETLRKEMLNISQLYLSLPPGLIQTVPELKRFVESGGAVMPTLLQQKK</sequence>
<feature type="transmembrane region" description="Helical" evidence="3">
    <location>
        <begin position="1255"/>
        <end position="1277"/>
    </location>
</feature>
<feature type="domain" description="TmcB/TmcC TPR repeats" evidence="4">
    <location>
        <begin position="426"/>
        <end position="546"/>
    </location>
</feature>
<feature type="region of interest" description="Disordered" evidence="2">
    <location>
        <begin position="613"/>
        <end position="652"/>
    </location>
</feature>
<comment type="caution">
    <text evidence="5">The sequence shown here is derived from an EMBL/GenBank/DDBJ whole genome shotgun (WGS) entry which is preliminary data.</text>
</comment>
<feature type="transmembrane region" description="Helical" evidence="3">
    <location>
        <begin position="111"/>
        <end position="138"/>
    </location>
</feature>
<feature type="region of interest" description="Disordered" evidence="2">
    <location>
        <begin position="707"/>
        <end position="735"/>
    </location>
</feature>
<reference evidence="5" key="1">
    <citation type="submission" date="2020-05" db="EMBL/GenBank/DDBJ databases">
        <title>Phylogenomic resolution of chytrid fungi.</title>
        <authorList>
            <person name="Stajich J.E."/>
            <person name="Amses K."/>
            <person name="Simmons R."/>
            <person name="Seto K."/>
            <person name="Myers J."/>
            <person name="Bonds A."/>
            <person name="Quandt C.A."/>
            <person name="Barry K."/>
            <person name="Liu P."/>
            <person name="Grigoriev I."/>
            <person name="Longcore J.E."/>
            <person name="James T.Y."/>
        </authorList>
    </citation>
    <scope>NUCLEOTIDE SEQUENCE</scope>
    <source>
        <strain evidence="5">JEL0318</strain>
    </source>
</reference>
<keyword evidence="3" id="KW-0472">Membrane</keyword>
<evidence type="ECO:0000313" key="6">
    <source>
        <dbReference type="Proteomes" id="UP001212841"/>
    </source>
</evidence>
<keyword evidence="1" id="KW-0175">Coiled coil</keyword>
<feature type="compositionally biased region" description="Low complexity" evidence="2">
    <location>
        <begin position="716"/>
        <end position="732"/>
    </location>
</feature>
<feature type="coiled-coil region" evidence="1">
    <location>
        <begin position="995"/>
        <end position="1022"/>
    </location>
</feature>
<dbReference type="InterPro" id="IPR057352">
    <property type="entry name" value="TPR_TmcB/C"/>
</dbReference>
<dbReference type="EMBL" id="JADGJD010000534">
    <property type="protein sequence ID" value="KAJ3050269.1"/>
    <property type="molecule type" value="Genomic_DNA"/>
</dbReference>
<name>A0AAD5S9U6_9FUNG</name>
<keyword evidence="3" id="KW-1133">Transmembrane helix</keyword>
<dbReference type="PANTHER" id="PTHR31600:SF2">
    <property type="entry name" value="GAMETE ENRICHED GENE 10 PROTEIN-RELATED"/>
    <property type="match status" value="1"/>
</dbReference>
<evidence type="ECO:0000313" key="5">
    <source>
        <dbReference type="EMBL" id="KAJ3050269.1"/>
    </source>
</evidence>
<proteinExistence type="predicted"/>
<gene>
    <name evidence="5" type="ORF">HK097_008771</name>
</gene>
<feature type="compositionally biased region" description="Low complexity" evidence="2">
    <location>
        <begin position="635"/>
        <end position="644"/>
    </location>
</feature>
<organism evidence="5 6">
    <name type="scientific">Rhizophlyctis rosea</name>
    <dbReference type="NCBI Taxonomy" id="64517"/>
    <lineage>
        <taxon>Eukaryota</taxon>
        <taxon>Fungi</taxon>
        <taxon>Fungi incertae sedis</taxon>
        <taxon>Chytridiomycota</taxon>
        <taxon>Chytridiomycota incertae sedis</taxon>
        <taxon>Chytridiomycetes</taxon>
        <taxon>Rhizophlyctidales</taxon>
        <taxon>Rhizophlyctidaceae</taxon>
        <taxon>Rhizophlyctis</taxon>
    </lineage>
</organism>
<accession>A0AAD5S9U6</accession>
<feature type="transmembrane region" description="Helical" evidence="3">
    <location>
        <begin position="158"/>
        <end position="174"/>
    </location>
</feature>
<dbReference type="InterPro" id="IPR052994">
    <property type="entry name" value="Tiny_macrocysts_regulators"/>
</dbReference>